<gene>
    <name evidence="2" type="ORF">OSTLU_15647</name>
</gene>
<keyword evidence="3" id="KW-1185">Reference proteome</keyword>
<dbReference type="RefSeq" id="XP_001418147.1">
    <property type="nucleotide sequence ID" value="XM_001418110.1"/>
</dbReference>
<feature type="compositionally biased region" description="Basic and acidic residues" evidence="1">
    <location>
        <begin position="43"/>
        <end position="58"/>
    </location>
</feature>
<organism evidence="2 3">
    <name type="scientific">Ostreococcus lucimarinus (strain CCE9901)</name>
    <dbReference type="NCBI Taxonomy" id="436017"/>
    <lineage>
        <taxon>Eukaryota</taxon>
        <taxon>Viridiplantae</taxon>
        <taxon>Chlorophyta</taxon>
        <taxon>Mamiellophyceae</taxon>
        <taxon>Mamiellales</taxon>
        <taxon>Bathycoccaceae</taxon>
        <taxon>Ostreococcus</taxon>
    </lineage>
</organism>
<dbReference type="GeneID" id="5002243"/>
<evidence type="ECO:0000256" key="1">
    <source>
        <dbReference type="SAM" id="MobiDB-lite"/>
    </source>
</evidence>
<proteinExistence type="predicted"/>
<evidence type="ECO:0000313" key="3">
    <source>
        <dbReference type="Proteomes" id="UP000001568"/>
    </source>
</evidence>
<sequence length="596" mass="66442">MATATATRASDDAFEYRARRTSAGGYYRPTASSDGRAGATYEVAERGGEHAEEETRTRRFDTASARGVTTFDARTCEAIEFVPIDAWSRDKANFEKLRSMRTFRLHRLWKAFATMRAHARRRKFRRARARFKESSAIYGDAFAGYAVPTMMRVYDACHSIARDARVFRREEAPATKVEESYEFDDEANLAPATYDARALFETLLRLANEGSTHIRDVASAISSDVEIAKDAIERRFLADLDERLQPMIAATKRYRRRSSGTNGGKPALAPTIGDDRLVTASESRDAYPYTERALVAALRMKLESFERSIWMCFRVAISRARDASLEELTAYVRDARSSESAIFQTTFDFETSALVPSSDAFERAIRDGAAAWTSSSLGERVGDAVDLRSLEDEEFENRIDKFCDLVRDTFASAQEALLVVETRLREKSPDAVADADGGDDESSMIERLSEIVARSNAFKKEVDALPGSIRPNDGAIAVDIVSLKRALKPVASATIDSACRTAVDWAAERAQTIAQKFTRVKTLDDNDDETKLSKIRDLRDEARELENVHLAMKRLGANIPDFDRAAFKGVVEEIENALAGDDGGYEKDETKHGGDR</sequence>
<dbReference type="OMA" id="FDARTCE"/>
<accession>A4RYD0</accession>
<dbReference type="Gramene" id="ABO96440">
    <property type="protein sequence ID" value="ABO96440"/>
    <property type="gene ID" value="OSTLU_15647"/>
</dbReference>
<dbReference type="OrthoDB" id="10572414at2759"/>
<dbReference type="AlphaFoldDB" id="A4RYD0"/>
<feature type="region of interest" description="Disordered" evidence="1">
    <location>
        <begin position="24"/>
        <end position="58"/>
    </location>
</feature>
<dbReference type="EMBL" id="CP000586">
    <property type="protein sequence ID" value="ABO96440.1"/>
    <property type="molecule type" value="Genomic_DNA"/>
</dbReference>
<dbReference type="Proteomes" id="UP000001568">
    <property type="component" value="Chromosome 6"/>
</dbReference>
<name>A4RYD0_OSTLU</name>
<evidence type="ECO:0000313" key="2">
    <source>
        <dbReference type="EMBL" id="ABO96440.1"/>
    </source>
</evidence>
<feature type="region of interest" description="Disordered" evidence="1">
    <location>
        <begin position="255"/>
        <end position="274"/>
    </location>
</feature>
<dbReference type="KEGG" id="olu:OSTLU_15647"/>
<dbReference type="HOGENOM" id="CLU_458136_0_0_1"/>
<reference evidence="2 3" key="1">
    <citation type="journal article" date="2007" name="Proc. Natl. Acad. Sci. U.S.A.">
        <title>The tiny eukaryote Ostreococcus provides genomic insights into the paradox of plankton speciation.</title>
        <authorList>
            <person name="Palenik B."/>
            <person name="Grimwood J."/>
            <person name="Aerts A."/>
            <person name="Rouze P."/>
            <person name="Salamov A."/>
            <person name="Putnam N."/>
            <person name="Dupont C."/>
            <person name="Jorgensen R."/>
            <person name="Derelle E."/>
            <person name="Rombauts S."/>
            <person name="Zhou K."/>
            <person name="Otillar R."/>
            <person name="Merchant S.S."/>
            <person name="Podell S."/>
            <person name="Gaasterland T."/>
            <person name="Napoli C."/>
            <person name="Gendler K."/>
            <person name="Manuell A."/>
            <person name="Tai V."/>
            <person name="Vallon O."/>
            <person name="Piganeau G."/>
            <person name="Jancek S."/>
            <person name="Heijde M."/>
            <person name="Jabbari K."/>
            <person name="Bowler C."/>
            <person name="Lohr M."/>
            <person name="Robbens S."/>
            <person name="Werner G."/>
            <person name="Dubchak I."/>
            <person name="Pazour G.J."/>
            <person name="Ren Q."/>
            <person name="Paulsen I."/>
            <person name="Delwiche C."/>
            <person name="Schmutz J."/>
            <person name="Rokhsar D."/>
            <person name="Van de Peer Y."/>
            <person name="Moreau H."/>
            <person name="Grigoriev I.V."/>
        </authorList>
    </citation>
    <scope>NUCLEOTIDE SEQUENCE [LARGE SCALE GENOMIC DNA]</scope>
    <source>
        <strain evidence="2 3">CCE9901</strain>
    </source>
</reference>
<protein>
    <submittedName>
        <fullName evidence="2">Uncharacterized protein</fullName>
    </submittedName>
</protein>